<dbReference type="KEGG" id="fax:FUAX_32440"/>
<evidence type="ECO:0008006" key="4">
    <source>
        <dbReference type="Google" id="ProtNLM"/>
    </source>
</evidence>
<proteinExistence type="predicted"/>
<name>A0AAU9CS41_9BACT</name>
<dbReference type="Proteomes" id="UP001348817">
    <property type="component" value="Chromosome"/>
</dbReference>
<keyword evidence="1" id="KW-0472">Membrane</keyword>
<accession>A0AAU9CS41</accession>
<dbReference type="EMBL" id="AP025314">
    <property type="protein sequence ID" value="BDD10812.1"/>
    <property type="molecule type" value="Genomic_DNA"/>
</dbReference>
<feature type="transmembrane region" description="Helical" evidence="1">
    <location>
        <begin position="38"/>
        <end position="61"/>
    </location>
</feature>
<gene>
    <name evidence="2" type="ORF">FUAX_32440</name>
</gene>
<evidence type="ECO:0000313" key="2">
    <source>
        <dbReference type="EMBL" id="BDD10812.1"/>
    </source>
</evidence>
<protein>
    <recommendedName>
        <fullName evidence="4">Cardiolipin synthase N-terminal domain-containing protein</fullName>
    </recommendedName>
</protein>
<evidence type="ECO:0000313" key="3">
    <source>
        <dbReference type="Proteomes" id="UP001348817"/>
    </source>
</evidence>
<feature type="transmembrane region" description="Helical" evidence="1">
    <location>
        <begin position="6"/>
        <end position="26"/>
    </location>
</feature>
<keyword evidence="1" id="KW-1133">Transmembrane helix</keyword>
<evidence type="ECO:0000256" key="1">
    <source>
        <dbReference type="SAM" id="Phobius"/>
    </source>
</evidence>
<keyword evidence="1" id="KW-0812">Transmembrane</keyword>
<sequence length="76" mass="8264">MVFPDIATVLSVTLLFLTLSLWGLALMDVSRTRFSKPWALPGVLLAVMVTPLLGPALYFLAKKSCVKNGQLQSSVK</sequence>
<dbReference type="AlphaFoldDB" id="A0AAU9CS41"/>
<organism evidence="2 3">
    <name type="scientific">Fulvitalea axinellae</name>
    <dbReference type="NCBI Taxonomy" id="1182444"/>
    <lineage>
        <taxon>Bacteria</taxon>
        <taxon>Pseudomonadati</taxon>
        <taxon>Bacteroidota</taxon>
        <taxon>Cytophagia</taxon>
        <taxon>Cytophagales</taxon>
        <taxon>Persicobacteraceae</taxon>
        <taxon>Fulvitalea</taxon>
    </lineage>
</organism>
<keyword evidence="3" id="KW-1185">Reference proteome</keyword>
<reference evidence="2 3" key="1">
    <citation type="submission" date="2021-12" db="EMBL/GenBank/DDBJ databases">
        <title>Genome sequencing of bacteria with rrn-lacking chromosome and rrn-plasmid.</title>
        <authorList>
            <person name="Anda M."/>
            <person name="Iwasaki W."/>
        </authorList>
    </citation>
    <scope>NUCLEOTIDE SEQUENCE [LARGE SCALE GENOMIC DNA]</scope>
    <source>
        <strain evidence="2 3">DSM 100852</strain>
    </source>
</reference>